<evidence type="ECO:0000259" key="1">
    <source>
        <dbReference type="PROSITE" id="PS50181"/>
    </source>
</evidence>
<feature type="domain" description="F-box" evidence="1">
    <location>
        <begin position="34"/>
        <end position="80"/>
    </location>
</feature>
<dbReference type="CDD" id="cd09917">
    <property type="entry name" value="F-box_SF"/>
    <property type="match status" value="1"/>
</dbReference>
<evidence type="ECO:0000313" key="3">
    <source>
        <dbReference type="Proteomes" id="UP000075903"/>
    </source>
</evidence>
<proteinExistence type="predicted"/>
<dbReference type="SMART" id="SM00256">
    <property type="entry name" value="FBOX"/>
    <property type="match status" value="1"/>
</dbReference>
<accession>A0A182VNS4</accession>
<dbReference type="Pfam" id="PF12937">
    <property type="entry name" value="F-box-like"/>
    <property type="match status" value="1"/>
</dbReference>
<reference evidence="2" key="1">
    <citation type="submission" date="2020-05" db="UniProtKB">
        <authorList>
            <consortium name="EnsemblMetazoa"/>
        </authorList>
    </citation>
    <scope>IDENTIFICATION</scope>
    <source>
        <strain evidence="2">MAF</strain>
    </source>
</reference>
<dbReference type="InterPro" id="IPR032675">
    <property type="entry name" value="LRR_dom_sf"/>
</dbReference>
<dbReference type="SUPFAM" id="SSF52047">
    <property type="entry name" value="RNI-like"/>
    <property type="match status" value="2"/>
</dbReference>
<organism evidence="2 3">
    <name type="scientific">Anopheles merus</name>
    <name type="common">Mosquito</name>
    <dbReference type="NCBI Taxonomy" id="30066"/>
    <lineage>
        <taxon>Eukaryota</taxon>
        <taxon>Metazoa</taxon>
        <taxon>Ecdysozoa</taxon>
        <taxon>Arthropoda</taxon>
        <taxon>Hexapoda</taxon>
        <taxon>Insecta</taxon>
        <taxon>Pterygota</taxon>
        <taxon>Neoptera</taxon>
        <taxon>Endopterygota</taxon>
        <taxon>Diptera</taxon>
        <taxon>Nematocera</taxon>
        <taxon>Culicoidea</taxon>
        <taxon>Culicidae</taxon>
        <taxon>Anophelinae</taxon>
        <taxon>Anopheles</taxon>
    </lineage>
</organism>
<dbReference type="GO" id="GO:0031146">
    <property type="term" value="P:SCF-dependent proteasomal ubiquitin-dependent protein catabolic process"/>
    <property type="evidence" value="ECO:0007669"/>
    <property type="project" value="TreeGrafter"/>
</dbReference>
<dbReference type="Gene3D" id="1.20.1280.50">
    <property type="match status" value="1"/>
</dbReference>
<dbReference type="Gene3D" id="3.80.10.10">
    <property type="entry name" value="Ribonuclease Inhibitor"/>
    <property type="match status" value="1"/>
</dbReference>
<evidence type="ECO:0000313" key="2">
    <source>
        <dbReference type="EnsemblMetazoa" id="AMEM018111-PA"/>
    </source>
</evidence>
<dbReference type="InterPro" id="IPR036047">
    <property type="entry name" value="F-box-like_dom_sf"/>
</dbReference>
<protein>
    <submittedName>
        <fullName evidence="2">F-box domain-containing protein</fullName>
    </submittedName>
</protein>
<sequence>LHLRTRVYCVFTFSKSFPSCRTQPTTTSSFPRRQMNFNSFPNEVLCSIFDYLPWKDRQRVSLVCRRWNAIINSDHYLRGQKLVLYNYNKAKFFSGVEVELLNRQKNIAFYSNAMFDTEELLDTIGRSFSGGSAMVRSLSLFLRSEHRLARLVVDNIPNLRHLTELKISANEGLTNGVLIDSASLEKLNISFYQSSVCQLVTPRLHTLHLTVRYPSEMELIGTISAQLVELKVSFISKDHVAKLFRCDFRSLKTLNISLKNDKYIAYSVSPVHLRPLEREAIFAQTIVGLETLRIVDICNIFDIDFLKMFAYAKSLKALTINYFKLVSEVSELINGFKGLEYLNLEGCQRMDDSKRLHLPCLQTLVMPYKQLCLFSATQLDTLTTLYYNNTTKDQTLLIKKIAATFTNLSFLCLQHFDNELDRNALLHLNLLTKLRVLVIENMSVSSSVFENCPTVPQLQRLVMDTIVSEVSMLDMIPARFPSLQTLVISNCFLYLILEDSGKHYTTFDELRRQMPCCRISTKDSTIFTNTAKQS</sequence>
<dbReference type="PROSITE" id="PS50181">
    <property type="entry name" value="FBOX"/>
    <property type="match status" value="1"/>
</dbReference>
<dbReference type="EnsemblMetazoa" id="AMEM018111-RA">
    <property type="protein sequence ID" value="AMEM018111-PA"/>
    <property type="gene ID" value="AMEM018111"/>
</dbReference>
<dbReference type="VEuPathDB" id="VectorBase:AMEM018111"/>
<dbReference type="GO" id="GO:0019005">
    <property type="term" value="C:SCF ubiquitin ligase complex"/>
    <property type="evidence" value="ECO:0007669"/>
    <property type="project" value="TreeGrafter"/>
</dbReference>
<dbReference type="SUPFAM" id="SSF81383">
    <property type="entry name" value="F-box domain"/>
    <property type="match status" value="1"/>
</dbReference>
<dbReference type="Proteomes" id="UP000075903">
    <property type="component" value="Unassembled WGS sequence"/>
</dbReference>
<dbReference type="VEuPathDB" id="VectorBase:AMEM21_002092"/>
<dbReference type="InterPro" id="IPR001810">
    <property type="entry name" value="F-box_dom"/>
</dbReference>
<keyword evidence="3" id="KW-1185">Reference proteome</keyword>
<dbReference type="AlphaFoldDB" id="A0A182VNS4"/>
<dbReference type="PANTHER" id="PTHR13318">
    <property type="entry name" value="PARTNER OF PAIRED, ISOFORM B-RELATED"/>
    <property type="match status" value="1"/>
</dbReference>
<name>A0A182VNS4_ANOME</name>